<sequence length="73" mass="8185">MRITNEELQGSHLWGVLTADGLNVLKRVSKLLWALCHPVRRPRVVVVNQVNLYLVDSSTTVVIMENTGTIQNS</sequence>
<dbReference type="AlphaFoldDB" id="A0A1I0NE16"/>
<name>A0A1I0NE16_9BACT</name>
<evidence type="ECO:0000313" key="1">
    <source>
        <dbReference type="EMBL" id="SEV99437.1"/>
    </source>
</evidence>
<proteinExistence type="predicted"/>
<dbReference type="EMBL" id="FOIQ01000002">
    <property type="protein sequence ID" value="SEV99437.1"/>
    <property type="molecule type" value="Genomic_DNA"/>
</dbReference>
<reference evidence="1 2" key="1">
    <citation type="submission" date="2016-10" db="EMBL/GenBank/DDBJ databases">
        <authorList>
            <person name="de Groot N.N."/>
        </authorList>
    </citation>
    <scope>NUCLEOTIDE SEQUENCE [LARGE SCALE GENOMIC DNA]</scope>
    <source>
        <strain evidence="1 2">TC2-24</strain>
    </source>
</reference>
<dbReference type="RefSeq" id="WP_091915289.1">
    <property type="nucleotide sequence ID" value="NZ_FOIQ01000002.1"/>
</dbReference>
<protein>
    <submittedName>
        <fullName evidence="1">Uncharacterized protein</fullName>
    </submittedName>
</protein>
<organism evidence="1 2">
    <name type="scientific">Prevotella aff. ruminicola Tc2-24</name>
    <dbReference type="NCBI Taxonomy" id="81582"/>
    <lineage>
        <taxon>Bacteria</taxon>
        <taxon>Pseudomonadati</taxon>
        <taxon>Bacteroidota</taxon>
        <taxon>Bacteroidia</taxon>
        <taxon>Bacteroidales</taxon>
        <taxon>Prevotellaceae</taxon>
        <taxon>Prevotella</taxon>
    </lineage>
</organism>
<dbReference type="Proteomes" id="UP000199373">
    <property type="component" value="Unassembled WGS sequence"/>
</dbReference>
<evidence type="ECO:0000313" key="2">
    <source>
        <dbReference type="Proteomes" id="UP000199373"/>
    </source>
</evidence>
<accession>A0A1I0NE16</accession>
<keyword evidence="2" id="KW-1185">Reference proteome</keyword>
<gene>
    <name evidence="1" type="ORF">SAMN04487850_1163</name>
</gene>